<evidence type="ECO:0000259" key="2">
    <source>
        <dbReference type="Pfam" id="PF07589"/>
    </source>
</evidence>
<keyword evidence="4" id="KW-1185">Reference proteome</keyword>
<gene>
    <name evidence="3" type="ORF">NKI27_11040</name>
</gene>
<dbReference type="Pfam" id="PF07589">
    <property type="entry name" value="PEP-CTERM"/>
    <property type="match status" value="1"/>
</dbReference>
<feature type="signal peptide" evidence="1">
    <location>
        <begin position="1"/>
        <end position="21"/>
    </location>
</feature>
<keyword evidence="1" id="KW-0732">Signal</keyword>
<feature type="chain" id="PRO_5047273187" evidence="1">
    <location>
        <begin position="22"/>
        <end position="221"/>
    </location>
</feature>
<evidence type="ECO:0000313" key="4">
    <source>
        <dbReference type="Proteomes" id="UP001163739"/>
    </source>
</evidence>
<accession>A0ABY6MXQ3</accession>
<proteinExistence type="predicted"/>
<organism evidence="3 4">
    <name type="scientific">Alkalimarinus alittae</name>
    <dbReference type="NCBI Taxonomy" id="2961619"/>
    <lineage>
        <taxon>Bacteria</taxon>
        <taxon>Pseudomonadati</taxon>
        <taxon>Pseudomonadota</taxon>
        <taxon>Gammaproteobacteria</taxon>
        <taxon>Alteromonadales</taxon>
        <taxon>Alteromonadaceae</taxon>
        <taxon>Alkalimarinus</taxon>
    </lineage>
</organism>
<feature type="domain" description="Ice-binding protein C-terminal" evidence="2">
    <location>
        <begin position="195"/>
        <end position="217"/>
    </location>
</feature>
<dbReference type="InterPro" id="IPR013424">
    <property type="entry name" value="Ice-binding_C"/>
</dbReference>
<dbReference type="EMBL" id="CP100390">
    <property type="protein sequence ID" value="UZE94623.1"/>
    <property type="molecule type" value="Genomic_DNA"/>
</dbReference>
<evidence type="ECO:0000313" key="3">
    <source>
        <dbReference type="EMBL" id="UZE94623.1"/>
    </source>
</evidence>
<protein>
    <submittedName>
        <fullName evidence="3">PEP-CTERM sorting domain-containing protein</fullName>
    </submittedName>
</protein>
<name>A0ABY6MXQ3_9ALTE</name>
<dbReference type="Proteomes" id="UP001163739">
    <property type="component" value="Chromosome"/>
</dbReference>
<evidence type="ECO:0000256" key="1">
    <source>
        <dbReference type="SAM" id="SignalP"/>
    </source>
</evidence>
<dbReference type="NCBIfam" id="TIGR02595">
    <property type="entry name" value="PEP_CTERM"/>
    <property type="match status" value="1"/>
</dbReference>
<sequence length="221" mass="22743">MKLRSILIGGILSVVSTATLAAPISIDSYDIQNANVSGYGNWSHSYDGIISPLAGSVANYSDGSGTLNDGVIGSNKDNTQLFSTGDNASIDLFLGTSSTLSSLSLFSFNGSSNGIPGNITGLNVTINGITEYFLTSGFGTSINRHSNPHEYIDLSGSALSGLTADVVTLSGFTTVNPFAEYYSISEIQIEGMASQVPEPGSLALLLAGVAGISASRKLKKA</sequence>
<reference evidence="3" key="1">
    <citation type="submission" date="2022-06" db="EMBL/GenBank/DDBJ databases">
        <title>Alkalimarinus sp. nov., isolated from gut of a Alitta virens.</title>
        <authorList>
            <person name="Yang A.I."/>
            <person name="Shin N.-R."/>
        </authorList>
    </citation>
    <scope>NUCLEOTIDE SEQUENCE</scope>
    <source>
        <strain evidence="3">A2M4</strain>
    </source>
</reference>
<dbReference type="RefSeq" id="WP_265046116.1">
    <property type="nucleotide sequence ID" value="NZ_CP100390.1"/>
</dbReference>